<evidence type="ECO:0000313" key="2">
    <source>
        <dbReference type="EMBL" id="KZV21908.1"/>
    </source>
</evidence>
<feature type="region of interest" description="Disordered" evidence="1">
    <location>
        <begin position="1"/>
        <end position="32"/>
    </location>
</feature>
<organism evidence="2 3">
    <name type="scientific">Dorcoceras hygrometricum</name>
    <dbReference type="NCBI Taxonomy" id="472368"/>
    <lineage>
        <taxon>Eukaryota</taxon>
        <taxon>Viridiplantae</taxon>
        <taxon>Streptophyta</taxon>
        <taxon>Embryophyta</taxon>
        <taxon>Tracheophyta</taxon>
        <taxon>Spermatophyta</taxon>
        <taxon>Magnoliopsida</taxon>
        <taxon>eudicotyledons</taxon>
        <taxon>Gunneridae</taxon>
        <taxon>Pentapetalae</taxon>
        <taxon>asterids</taxon>
        <taxon>lamiids</taxon>
        <taxon>Lamiales</taxon>
        <taxon>Gesneriaceae</taxon>
        <taxon>Didymocarpoideae</taxon>
        <taxon>Trichosporeae</taxon>
        <taxon>Loxocarpinae</taxon>
        <taxon>Dorcoceras</taxon>
    </lineage>
</organism>
<sequence>MQEEIENHPEDSCSAREYLPRTPTRRAKESDPDTYLLISRIRGRYDFPRLCNKIPEDHEEDLAHPRYAPLHRLSPSINISIGGASPDTLRRPLTSYSWLQTSRRSTIQSPSPGVPEILDVVVLARRLR</sequence>
<feature type="compositionally biased region" description="Basic and acidic residues" evidence="1">
    <location>
        <begin position="1"/>
        <end position="14"/>
    </location>
</feature>
<dbReference type="AlphaFoldDB" id="A0A2Z7AKL0"/>
<gene>
    <name evidence="2" type="ORF">F511_05598</name>
</gene>
<evidence type="ECO:0000256" key="1">
    <source>
        <dbReference type="SAM" id="MobiDB-lite"/>
    </source>
</evidence>
<keyword evidence="3" id="KW-1185">Reference proteome</keyword>
<protein>
    <submittedName>
        <fullName evidence="2">Uncharacterized protein</fullName>
    </submittedName>
</protein>
<accession>A0A2Z7AKL0</accession>
<dbReference type="EMBL" id="KV014852">
    <property type="protein sequence ID" value="KZV21908.1"/>
    <property type="molecule type" value="Genomic_DNA"/>
</dbReference>
<name>A0A2Z7AKL0_9LAMI</name>
<dbReference type="Proteomes" id="UP000250235">
    <property type="component" value="Unassembled WGS sequence"/>
</dbReference>
<reference evidence="2 3" key="1">
    <citation type="journal article" date="2015" name="Proc. Natl. Acad. Sci. U.S.A.">
        <title>The resurrection genome of Boea hygrometrica: A blueprint for survival of dehydration.</title>
        <authorList>
            <person name="Xiao L."/>
            <person name="Yang G."/>
            <person name="Zhang L."/>
            <person name="Yang X."/>
            <person name="Zhao S."/>
            <person name="Ji Z."/>
            <person name="Zhou Q."/>
            <person name="Hu M."/>
            <person name="Wang Y."/>
            <person name="Chen M."/>
            <person name="Xu Y."/>
            <person name="Jin H."/>
            <person name="Xiao X."/>
            <person name="Hu G."/>
            <person name="Bao F."/>
            <person name="Hu Y."/>
            <person name="Wan P."/>
            <person name="Li L."/>
            <person name="Deng X."/>
            <person name="Kuang T."/>
            <person name="Xiang C."/>
            <person name="Zhu J.K."/>
            <person name="Oliver M.J."/>
            <person name="He Y."/>
        </authorList>
    </citation>
    <scope>NUCLEOTIDE SEQUENCE [LARGE SCALE GENOMIC DNA]</scope>
    <source>
        <strain evidence="3">cv. XS01</strain>
    </source>
</reference>
<evidence type="ECO:0000313" key="3">
    <source>
        <dbReference type="Proteomes" id="UP000250235"/>
    </source>
</evidence>
<proteinExistence type="predicted"/>